<dbReference type="InterPro" id="IPR005467">
    <property type="entry name" value="His_kinase_dom"/>
</dbReference>
<dbReference type="PROSITE" id="PS50109">
    <property type="entry name" value="HIS_KIN"/>
    <property type="match status" value="1"/>
</dbReference>
<dbReference type="Pfam" id="PF02518">
    <property type="entry name" value="HATPase_c"/>
    <property type="match status" value="1"/>
</dbReference>
<evidence type="ECO:0000256" key="10">
    <source>
        <dbReference type="ARBA" id="ARBA00023136"/>
    </source>
</evidence>
<feature type="transmembrane region" description="Helical" evidence="13">
    <location>
        <begin position="41"/>
        <end position="64"/>
    </location>
</feature>
<feature type="region of interest" description="Disordered" evidence="12">
    <location>
        <begin position="510"/>
        <end position="558"/>
    </location>
</feature>
<evidence type="ECO:0000256" key="2">
    <source>
        <dbReference type="ARBA" id="ARBA00004236"/>
    </source>
</evidence>
<dbReference type="AlphaFoldDB" id="A0A7G7CNN5"/>
<protein>
    <recommendedName>
        <fullName evidence="3">histidine kinase</fullName>
        <ecNumber evidence="3">2.7.13.3</ecNumber>
    </recommendedName>
</protein>
<dbReference type="PANTHER" id="PTHR45436">
    <property type="entry name" value="SENSOR HISTIDINE KINASE YKOH"/>
    <property type="match status" value="1"/>
</dbReference>
<dbReference type="InterPro" id="IPR050428">
    <property type="entry name" value="TCS_sensor_his_kinase"/>
</dbReference>
<evidence type="ECO:0000256" key="11">
    <source>
        <dbReference type="SAM" id="Coils"/>
    </source>
</evidence>
<keyword evidence="5" id="KW-0808">Transferase</keyword>
<keyword evidence="4" id="KW-0597">Phosphoprotein</keyword>
<dbReference type="SUPFAM" id="SSF55874">
    <property type="entry name" value="ATPase domain of HSP90 chaperone/DNA topoisomerase II/histidine kinase"/>
    <property type="match status" value="1"/>
</dbReference>
<feature type="domain" description="Histidine kinase" evidence="14">
    <location>
        <begin position="263"/>
        <end position="480"/>
    </location>
</feature>
<comment type="catalytic activity">
    <reaction evidence="1">
        <text>ATP + protein L-histidine = ADP + protein N-phospho-L-histidine.</text>
        <dbReference type="EC" id="2.7.13.3"/>
    </reaction>
</comment>
<dbReference type="Gene3D" id="6.10.340.10">
    <property type="match status" value="1"/>
</dbReference>
<dbReference type="GO" id="GO:0005886">
    <property type="term" value="C:plasma membrane"/>
    <property type="evidence" value="ECO:0007669"/>
    <property type="project" value="UniProtKB-SubCell"/>
</dbReference>
<comment type="subcellular location">
    <subcellularLocation>
        <location evidence="2">Cell membrane</location>
    </subcellularLocation>
</comment>
<dbReference type="Pfam" id="PF00512">
    <property type="entry name" value="HisKA"/>
    <property type="match status" value="1"/>
</dbReference>
<dbReference type="PRINTS" id="PR00344">
    <property type="entry name" value="BCTRLSENSOR"/>
</dbReference>
<dbReference type="InterPro" id="IPR004358">
    <property type="entry name" value="Sig_transdc_His_kin-like_C"/>
</dbReference>
<evidence type="ECO:0000256" key="6">
    <source>
        <dbReference type="ARBA" id="ARBA00022692"/>
    </source>
</evidence>
<dbReference type="InterPro" id="IPR003594">
    <property type="entry name" value="HATPase_dom"/>
</dbReference>
<dbReference type="EMBL" id="CP059404">
    <property type="protein sequence ID" value="QNE89201.1"/>
    <property type="molecule type" value="Genomic_DNA"/>
</dbReference>
<accession>A0A7G7CNN5</accession>
<dbReference type="SUPFAM" id="SSF47384">
    <property type="entry name" value="Homodimeric domain of signal transducing histidine kinase"/>
    <property type="match status" value="1"/>
</dbReference>
<evidence type="ECO:0000256" key="3">
    <source>
        <dbReference type="ARBA" id="ARBA00012438"/>
    </source>
</evidence>
<sequence length="558" mass="61920">MILRQPDSVDVVDQPVDEFEEENVSETISGWSRKTPLKWRLAAVSSATVLFVVILLSVTTYWTVSKTMYGAADRELDINTSVMLENTMDPMFTHNIEAEVAQFKRYNPGYQVSVSPPGTKFTFGDTIPVGGKFQETRNGEFVSVRTVGDTRVMAKRNKFDAVVVMTYDLTDTQTFLVSLGWVLMLVALVGLVVSIIAGFVAARTGLEPVARLKRALDYTAKTDELRPITQEGNDELASLATSFNQMISALQDSRNRQAQFVADAGHELKTPLTSMQTNIELMMMLNRPGVTNSISAEDRAELEQDIKEQMRELATLISDLVDLAREDAPEKPMEELDLQEVLEISLERAKRRRTDVTMDVHLFPWIMNGDSFALGRATLNLMDNAAKWSPAGGTVRVYMAQERDDVMTLHLEDSGPGIPEAEREKVFERFYRAPESRSMPGSGLGLAIVKQVVERHHGVIRVEESRDGGCHMIVELPGKLGEHKLDVQEPRDDDLARLHRSVAAQQAAEKRRRQAAAAGNADGAGAAKLPGERPDNAQPADGEMSRSQAFVERWLGNA</sequence>
<keyword evidence="9" id="KW-0902">Two-component regulatory system</keyword>
<evidence type="ECO:0000256" key="8">
    <source>
        <dbReference type="ARBA" id="ARBA00022989"/>
    </source>
</evidence>
<keyword evidence="7 16" id="KW-0418">Kinase</keyword>
<evidence type="ECO:0000259" key="15">
    <source>
        <dbReference type="PROSITE" id="PS50885"/>
    </source>
</evidence>
<evidence type="ECO:0000256" key="7">
    <source>
        <dbReference type="ARBA" id="ARBA00022777"/>
    </source>
</evidence>
<dbReference type="SMART" id="SM00304">
    <property type="entry name" value="HAMP"/>
    <property type="match status" value="1"/>
</dbReference>
<feature type="transmembrane region" description="Helical" evidence="13">
    <location>
        <begin position="175"/>
        <end position="202"/>
    </location>
</feature>
<proteinExistence type="predicted"/>
<keyword evidence="11" id="KW-0175">Coiled coil</keyword>
<evidence type="ECO:0000256" key="13">
    <source>
        <dbReference type="SAM" id="Phobius"/>
    </source>
</evidence>
<gene>
    <name evidence="16" type="ORF">H0194_09095</name>
</gene>
<name>A0A7G7CNN5_9CORY</name>
<dbReference type="KEGG" id="cik:H0194_09095"/>
<dbReference type="CDD" id="cd06225">
    <property type="entry name" value="HAMP"/>
    <property type="match status" value="1"/>
</dbReference>
<evidence type="ECO:0000313" key="17">
    <source>
        <dbReference type="Proteomes" id="UP000515743"/>
    </source>
</evidence>
<evidence type="ECO:0000256" key="9">
    <source>
        <dbReference type="ARBA" id="ARBA00023012"/>
    </source>
</evidence>
<reference evidence="16 17" key="1">
    <citation type="submission" date="2020-07" db="EMBL/GenBank/DDBJ databases">
        <title>Complete genome and description of Corynebacterium incognita strain Marseille-Q3630 sp. nov.</title>
        <authorList>
            <person name="Boxberger M."/>
        </authorList>
    </citation>
    <scope>NUCLEOTIDE SEQUENCE [LARGE SCALE GENOMIC DNA]</scope>
    <source>
        <strain evidence="16 17">Marseille-Q3630</strain>
    </source>
</reference>
<keyword evidence="10 13" id="KW-0472">Membrane</keyword>
<dbReference type="EC" id="2.7.13.3" evidence="3"/>
<dbReference type="Gene3D" id="1.10.287.130">
    <property type="match status" value="1"/>
</dbReference>
<keyword evidence="6 13" id="KW-0812">Transmembrane</keyword>
<dbReference type="GO" id="GO:0000155">
    <property type="term" value="F:phosphorelay sensor kinase activity"/>
    <property type="evidence" value="ECO:0007669"/>
    <property type="project" value="InterPro"/>
</dbReference>
<dbReference type="RefSeq" id="WP_185175578.1">
    <property type="nucleotide sequence ID" value="NZ_CP059404.1"/>
</dbReference>
<dbReference type="Gene3D" id="3.30.565.10">
    <property type="entry name" value="Histidine kinase-like ATPase, C-terminal domain"/>
    <property type="match status" value="1"/>
</dbReference>
<dbReference type="PANTHER" id="PTHR45436:SF5">
    <property type="entry name" value="SENSOR HISTIDINE KINASE TRCS"/>
    <property type="match status" value="1"/>
</dbReference>
<feature type="coiled-coil region" evidence="11">
    <location>
        <begin position="292"/>
        <end position="326"/>
    </location>
</feature>
<dbReference type="Pfam" id="PF00672">
    <property type="entry name" value="HAMP"/>
    <property type="match status" value="1"/>
</dbReference>
<feature type="compositionally biased region" description="Low complexity" evidence="12">
    <location>
        <begin position="515"/>
        <end position="527"/>
    </location>
</feature>
<keyword evidence="17" id="KW-1185">Reference proteome</keyword>
<evidence type="ECO:0000256" key="5">
    <source>
        <dbReference type="ARBA" id="ARBA00022679"/>
    </source>
</evidence>
<dbReference type="SMART" id="SM00387">
    <property type="entry name" value="HATPase_c"/>
    <property type="match status" value="1"/>
</dbReference>
<dbReference type="InterPro" id="IPR036890">
    <property type="entry name" value="HATPase_C_sf"/>
</dbReference>
<dbReference type="PROSITE" id="PS50885">
    <property type="entry name" value="HAMP"/>
    <property type="match status" value="1"/>
</dbReference>
<organism evidence="16 17">
    <name type="scientific">Corynebacterium incognita</name>
    <dbReference type="NCBI Taxonomy" id="2754725"/>
    <lineage>
        <taxon>Bacteria</taxon>
        <taxon>Bacillati</taxon>
        <taxon>Actinomycetota</taxon>
        <taxon>Actinomycetes</taxon>
        <taxon>Mycobacteriales</taxon>
        <taxon>Corynebacteriaceae</taxon>
        <taxon>Corynebacterium</taxon>
    </lineage>
</organism>
<dbReference type="Proteomes" id="UP000515743">
    <property type="component" value="Chromosome"/>
</dbReference>
<keyword evidence="8 13" id="KW-1133">Transmembrane helix</keyword>
<dbReference type="InterPro" id="IPR036097">
    <property type="entry name" value="HisK_dim/P_sf"/>
</dbReference>
<evidence type="ECO:0000256" key="1">
    <source>
        <dbReference type="ARBA" id="ARBA00000085"/>
    </source>
</evidence>
<dbReference type="InterPro" id="IPR003660">
    <property type="entry name" value="HAMP_dom"/>
</dbReference>
<dbReference type="InterPro" id="IPR003661">
    <property type="entry name" value="HisK_dim/P_dom"/>
</dbReference>
<dbReference type="CDD" id="cd00075">
    <property type="entry name" value="HATPase"/>
    <property type="match status" value="1"/>
</dbReference>
<dbReference type="CDD" id="cd00082">
    <property type="entry name" value="HisKA"/>
    <property type="match status" value="1"/>
</dbReference>
<evidence type="ECO:0000256" key="12">
    <source>
        <dbReference type="SAM" id="MobiDB-lite"/>
    </source>
</evidence>
<evidence type="ECO:0000313" key="16">
    <source>
        <dbReference type="EMBL" id="QNE89201.1"/>
    </source>
</evidence>
<evidence type="ECO:0000256" key="4">
    <source>
        <dbReference type="ARBA" id="ARBA00022553"/>
    </source>
</evidence>
<feature type="domain" description="HAMP" evidence="15">
    <location>
        <begin position="203"/>
        <end position="255"/>
    </location>
</feature>
<evidence type="ECO:0000259" key="14">
    <source>
        <dbReference type="PROSITE" id="PS50109"/>
    </source>
</evidence>
<dbReference type="SMART" id="SM00388">
    <property type="entry name" value="HisKA"/>
    <property type="match status" value="1"/>
</dbReference>